<dbReference type="KEGG" id="cdu:CD36_03490"/>
<keyword evidence="2" id="KW-0812">Transmembrane</keyword>
<dbReference type="eggNOG" id="KOG1110">
    <property type="taxonomic scope" value="Eukaryota"/>
</dbReference>
<keyword evidence="6" id="KW-1185">Reference proteome</keyword>
<dbReference type="SUPFAM" id="SSF55856">
    <property type="entry name" value="Cytochrome b5-like heme/steroid binding domain"/>
    <property type="match status" value="1"/>
</dbReference>
<feature type="transmembrane region" description="Helical" evidence="2">
    <location>
        <begin position="12"/>
        <end position="31"/>
    </location>
</feature>
<proteinExistence type="inferred from homology"/>
<dbReference type="GO" id="GO:0016020">
    <property type="term" value="C:membrane"/>
    <property type="evidence" value="ECO:0007669"/>
    <property type="project" value="TreeGrafter"/>
</dbReference>
<dbReference type="SMART" id="SM01117">
    <property type="entry name" value="Cyt-b5"/>
    <property type="match status" value="1"/>
</dbReference>
<protein>
    <recommendedName>
        <fullName evidence="3">Cytochrome b5 heme-binding domain-containing protein</fullName>
    </recommendedName>
</protein>
<dbReference type="HOGENOM" id="CLU_070889_2_0_1"/>
<evidence type="ECO:0000313" key="4">
    <source>
        <dbReference type="CGD" id="CAL0000171779"/>
    </source>
</evidence>
<dbReference type="InterPro" id="IPR050577">
    <property type="entry name" value="MAPR/NEUFC/NENF-like"/>
</dbReference>
<evidence type="ECO:0000256" key="1">
    <source>
        <dbReference type="ARBA" id="ARBA00038357"/>
    </source>
</evidence>
<dbReference type="Proteomes" id="UP000002605">
    <property type="component" value="Chromosome 1"/>
</dbReference>
<comment type="similarity">
    <text evidence="1">Belongs to the cytochrome b5 family. MAPR subfamily.</text>
</comment>
<name>B9W7F0_CANDC</name>
<dbReference type="VEuPathDB" id="FungiDB:CD36_03490"/>
<dbReference type="EMBL" id="FM992688">
    <property type="protein sequence ID" value="CAX44609.1"/>
    <property type="molecule type" value="Genomic_DNA"/>
</dbReference>
<dbReference type="OrthoDB" id="10257697at2759"/>
<evidence type="ECO:0000313" key="5">
    <source>
        <dbReference type="EMBL" id="CAX44609.1"/>
    </source>
</evidence>
<sequence length="184" mass="21224">MKDSRSKFSFLDILRILGGILFLNAFLSWWFTSTSTWGYRGKWLNTNYLKFRLFNANNLLNLTISELSLYNGTDTNLPIYLAIDGKVFDVSSSPKVYGPGGPYHELTGKDAARVYVTGCFNKKDEYTYDLRGLDESEAENDIQSWQQFFLDHDKYWYVGTVQHEPITGDPPAPCEHMKFPGMYH</sequence>
<dbReference type="PANTHER" id="PTHR10281">
    <property type="entry name" value="MEMBRANE-ASSOCIATED PROGESTERONE RECEPTOR COMPONENT-RELATED"/>
    <property type="match status" value="1"/>
</dbReference>
<dbReference type="GO" id="GO:0012505">
    <property type="term" value="C:endomembrane system"/>
    <property type="evidence" value="ECO:0007669"/>
    <property type="project" value="TreeGrafter"/>
</dbReference>
<dbReference type="PANTHER" id="PTHR10281:SF76">
    <property type="entry name" value="CALCUTTA CUP-RELATED"/>
    <property type="match status" value="1"/>
</dbReference>
<evidence type="ECO:0000256" key="2">
    <source>
        <dbReference type="SAM" id="Phobius"/>
    </source>
</evidence>
<dbReference type="InterPro" id="IPR036400">
    <property type="entry name" value="Cyt_B5-like_heme/steroid_sf"/>
</dbReference>
<evidence type="ECO:0000313" key="6">
    <source>
        <dbReference type="Proteomes" id="UP000002605"/>
    </source>
</evidence>
<evidence type="ECO:0000259" key="3">
    <source>
        <dbReference type="SMART" id="SM01117"/>
    </source>
</evidence>
<keyword evidence="2" id="KW-0472">Membrane</keyword>
<accession>B9W7F0</accession>
<keyword evidence="2" id="KW-1133">Transmembrane helix</keyword>
<reference evidence="5 6" key="1">
    <citation type="journal article" date="2009" name="Genome Res.">
        <title>Comparative genomics of the fungal pathogens Candida dubliniensis and Candida albicans.</title>
        <authorList>
            <person name="Jackson A.P."/>
            <person name="Gamble J.A."/>
            <person name="Yeomans T."/>
            <person name="Moran G.P."/>
            <person name="Saunders D."/>
            <person name="Harris D."/>
            <person name="Aslett M."/>
            <person name="Barrell J.F."/>
            <person name="Butler G."/>
            <person name="Citiulo F."/>
            <person name="Coleman D.C."/>
            <person name="de Groot P.W.J."/>
            <person name="Goodwin T.J."/>
            <person name="Quail M.A."/>
            <person name="McQuillan J."/>
            <person name="Munro C.A."/>
            <person name="Pain A."/>
            <person name="Poulter R.T."/>
            <person name="Rajandream M.A."/>
            <person name="Renauld H."/>
            <person name="Spiering M.J."/>
            <person name="Tivey A."/>
            <person name="Gow N.A.R."/>
            <person name="Barrell B."/>
            <person name="Sullivan D.J."/>
            <person name="Berriman M."/>
        </authorList>
    </citation>
    <scope>NUCLEOTIDE SEQUENCE [LARGE SCALE GENOMIC DNA]</scope>
    <source>
        <strain evidence="6">CD36 / ATCC MYA-646 / CBS 7987 / NCPF 3949 / NRRL Y-17841</strain>
    </source>
</reference>
<dbReference type="CGD" id="CAL0000171779">
    <property type="gene designation" value="Cd36_03490"/>
</dbReference>
<dbReference type="InterPro" id="IPR001199">
    <property type="entry name" value="Cyt_B5-like_heme/steroid-bd"/>
</dbReference>
<dbReference type="AlphaFoldDB" id="B9W7F0"/>
<organism evidence="5 6">
    <name type="scientific">Candida dubliniensis (strain CD36 / ATCC MYA-646 / CBS 7987 / NCPF 3949 / NRRL Y-17841)</name>
    <name type="common">Yeast</name>
    <dbReference type="NCBI Taxonomy" id="573826"/>
    <lineage>
        <taxon>Eukaryota</taxon>
        <taxon>Fungi</taxon>
        <taxon>Dikarya</taxon>
        <taxon>Ascomycota</taxon>
        <taxon>Saccharomycotina</taxon>
        <taxon>Pichiomycetes</taxon>
        <taxon>Debaryomycetaceae</taxon>
        <taxon>Candida/Lodderomyces clade</taxon>
        <taxon>Candida</taxon>
    </lineage>
</organism>
<dbReference type="Gene3D" id="3.10.120.10">
    <property type="entry name" value="Cytochrome b5-like heme/steroid binding domain"/>
    <property type="match status" value="1"/>
</dbReference>
<dbReference type="GeneID" id="8044557"/>
<dbReference type="Pfam" id="PF00173">
    <property type="entry name" value="Cyt-b5"/>
    <property type="match status" value="1"/>
</dbReference>
<feature type="domain" description="Cytochrome b5 heme-binding" evidence="3">
    <location>
        <begin position="62"/>
        <end position="162"/>
    </location>
</feature>
<gene>
    <name evidence="4" type="ordered locus">Cd36_03490</name>
    <name evidence="5" type="ORF">CD36_03490</name>
</gene>
<dbReference type="RefSeq" id="XP_002417021.1">
    <property type="nucleotide sequence ID" value="XM_002416976.1"/>
</dbReference>